<feature type="domain" description="XPG-I" evidence="1">
    <location>
        <begin position="67"/>
        <end position="138"/>
    </location>
</feature>
<accession>A0A8H6LZJ3</accession>
<dbReference type="Proteomes" id="UP000521943">
    <property type="component" value="Unassembled WGS sequence"/>
</dbReference>
<dbReference type="EMBL" id="JACGCI010000087">
    <property type="protein sequence ID" value="KAF6746826.1"/>
    <property type="molecule type" value="Genomic_DNA"/>
</dbReference>
<dbReference type="PANTHER" id="PTHR11081:SF75">
    <property type="entry name" value="ENDONUCLEASE, PUTATIVE (AFU_ORTHOLOGUE AFUA_3G13260)-RELATED"/>
    <property type="match status" value="1"/>
</dbReference>
<dbReference type="OrthoDB" id="2148513at2759"/>
<dbReference type="PRINTS" id="PR00853">
    <property type="entry name" value="XPGRADSUPER"/>
</dbReference>
<dbReference type="SUPFAM" id="SSF47807">
    <property type="entry name" value="5' to 3' exonuclease, C-terminal subdomain"/>
    <property type="match status" value="1"/>
</dbReference>
<dbReference type="InterPro" id="IPR006086">
    <property type="entry name" value="XPG-I_dom"/>
</dbReference>
<gene>
    <name evidence="2" type="ORF">DFP72DRAFT_822384</name>
</gene>
<keyword evidence="3" id="KW-1185">Reference proteome</keyword>
<evidence type="ECO:0000259" key="1">
    <source>
        <dbReference type="SMART" id="SM00484"/>
    </source>
</evidence>
<dbReference type="Gene3D" id="3.40.50.1010">
    <property type="entry name" value="5'-nuclease"/>
    <property type="match status" value="1"/>
</dbReference>
<dbReference type="InterPro" id="IPR036279">
    <property type="entry name" value="5-3_exonuclease_C_sf"/>
</dbReference>
<dbReference type="SMART" id="SM00484">
    <property type="entry name" value="XPGI"/>
    <property type="match status" value="1"/>
</dbReference>
<sequence length="337" mass="37162">MKGKGSWARIGRETELGCLRMLLSQFLAVPATVVMVFDGPERPTLKRGRHVRIMPHQLEPALRELSEALGFTCVTAPGEAEAYLAFLNKLEKVHYVFTPDSDVFVFGARDVIRSPQNAANRDAIEVYRKSAMLEYDSGALSTEGLIFIAVVGGGDYGAGLKRCGFTIAAQLARHTALPSRLCTIFRNRDLYGNPNLLELMTSLSAWRESLQRELEFGTNAGRQYKSLAESIPASFPNAQTADLYINPVVGSLRAIEALPNWDTRFPDSAAVTRVACTFGWKWVRIAKFLRQSVWLGHMVRHLLTVSLDSRLAASVPFADNRLAGSQASGTGPIQTMR</sequence>
<reference evidence="2 3" key="1">
    <citation type="submission" date="2020-07" db="EMBL/GenBank/DDBJ databases">
        <title>Comparative genomics of pyrophilous fungi reveals a link between fire events and developmental genes.</title>
        <authorList>
            <consortium name="DOE Joint Genome Institute"/>
            <person name="Steindorff A.S."/>
            <person name="Carver A."/>
            <person name="Calhoun S."/>
            <person name="Stillman K."/>
            <person name="Liu H."/>
            <person name="Lipzen A."/>
            <person name="Pangilinan J."/>
            <person name="Labutti K."/>
            <person name="Bruns T.D."/>
            <person name="Grigoriev I.V."/>
        </authorList>
    </citation>
    <scope>NUCLEOTIDE SEQUENCE [LARGE SCALE GENOMIC DNA]</scope>
    <source>
        <strain evidence="2 3">CBS 144469</strain>
    </source>
</reference>
<dbReference type="GO" id="GO:0006281">
    <property type="term" value="P:DNA repair"/>
    <property type="evidence" value="ECO:0007669"/>
    <property type="project" value="UniProtKB-ARBA"/>
</dbReference>
<dbReference type="SUPFAM" id="SSF88723">
    <property type="entry name" value="PIN domain-like"/>
    <property type="match status" value="1"/>
</dbReference>
<dbReference type="InterPro" id="IPR006084">
    <property type="entry name" value="XPG/Rad2"/>
</dbReference>
<organism evidence="2 3">
    <name type="scientific">Ephemerocybe angulata</name>
    <dbReference type="NCBI Taxonomy" id="980116"/>
    <lineage>
        <taxon>Eukaryota</taxon>
        <taxon>Fungi</taxon>
        <taxon>Dikarya</taxon>
        <taxon>Basidiomycota</taxon>
        <taxon>Agaricomycotina</taxon>
        <taxon>Agaricomycetes</taxon>
        <taxon>Agaricomycetidae</taxon>
        <taxon>Agaricales</taxon>
        <taxon>Agaricineae</taxon>
        <taxon>Psathyrellaceae</taxon>
        <taxon>Ephemerocybe</taxon>
    </lineage>
</organism>
<name>A0A8H6LZJ3_9AGAR</name>
<evidence type="ECO:0000313" key="3">
    <source>
        <dbReference type="Proteomes" id="UP000521943"/>
    </source>
</evidence>
<dbReference type="AlphaFoldDB" id="A0A8H6LZJ3"/>
<dbReference type="Pfam" id="PF00867">
    <property type="entry name" value="XPG_I"/>
    <property type="match status" value="1"/>
</dbReference>
<evidence type="ECO:0000313" key="2">
    <source>
        <dbReference type="EMBL" id="KAF6746826.1"/>
    </source>
</evidence>
<dbReference type="InterPro" id="IPR029060">
    <property type="entry name" value="PIN-like_dom_sf"/>
</dbReference>
<comment type="caution">
    <text evidence="2">The sequence shown here is derived from an EMBL/GenBank/DDBJ whole genome shotgun (WGS) entry which is preliminary data.</text>
</comment>
<proteinExistence type="predicted"/>
<protein>
    <submittedName>
        <fullName evidence="2">PIN domain-like protein</fullName>
    </submittedName>
</protein>
<dbReference type="GO" id="GO:0017108">
    <property type="term" value="F:5'-flap endonuclease activity"/>
    <property type="evidence" value="ECO:0007669"/>
    <property type="project" value="TreeGrafter"/>
</dbReference>
<dbReference type="PANTHER" id="PTHR11081">
    <property type="entry name" value="FLAP ENDONUCLEASE FAMILY MEMBER"/>
    <property type="match status" value="1"/>
</dbReference>